<comment type="caution">
    <text evidence="1">The sequence shown here is derived from an EMBL/GenBank/DDBJ whole genome shotgun (WGS) entry which is preliminary data.</text>
</comment>
<protein>
    <submittedName>
        <fullName evidence="1">Uncharacterized protein</fullName>
    </submittedName>
</protein>
<name>A0A8K0JNA0_9TREE</name>
<sequence length="42" mass="4838">MGWLRVFGNRKAGRDLGEVCLVLPCCIHLSSRLCLFMFRPIE</sequence>
<evidence type="ECO:0000313" key="2">
    <source>
        <dbReference type="Proteomes" id="UP000812966"/>
    </source>
</evidence>
<keyword evidence="2" id="KW-1185">Reference proteome</keyword>
<dbReference type="AlphaFoldDB" id="A0A8K0JNA0"/>
<dbReference type="EMBL" id="JABELV010000056">
    <property type="protein sequence ID" value="KAG7548959.1"/>
    <property type="molecule type" value="Genomic_DNA"/>
</dbReference>
<reference evidence="1" key="1">
    <citation type="submission" date="2020-04" db="EMBL/GenBank/DDBJ databases">
        <title>Analysis of mating type loci in Filobasidium floriforme.</title>
        <authorList>
            <person name="Nowrousian M."/>
        </authorList>
    </citation>
    <scope>NUCLEOTIDE SEQUENCE</scope>
    <source>
        <strain evidence="1">CBS 6242</strain>
    </source>
</reference>
<organism evidence="1 2">
    <name type="scientific">Filobasidium floriforme</name>
    <dbReference type="NCBI Taxonomy" id="5210"/>
    <lineage>
        <taxon>Eukaryota</taxon>
        <taxon>Fungi</taxon>
        <taxon>Dikarya</taxon>
        <taxon>Basidiomycota</taxon>
        <taxon>Agaricomycotina</taxon>
        <taxon>Tremellomycetes</taxon>
        <taxon>Filobasidiales</taxon>
        <taxon>Filobasidiaceae</taxon>
        <taxon>Filobasidium</taxon>
    </lineage>
</organism>
<evidence type="ECO:0000313" key="1">
    <source>
        <dbReference type="EMBL" id="KAG7548959.1"/>
    </source>
</evidence>
<accession>A0A8K0JNA0</accession>
<gene>
    <name evidence="1" type="ORF">FFLO_03164</name>
</gene>
<dbReference type="Proteomes" id="UP000812966">
    <property type="component" value="Unassembled WGS sequence"/>
</dbReference>
<proteinExistence type="predicted"/>